<dbReference type="GO" id="GO:0004659">
    <property type="term" value="F:prenyltransferase activity"/>
    <property type="evidence" value="ECO:0007669"/>
    <property type="project" value="UniProtKB-KW"/>
</dbReference>
<dbReference type="EMBL" id="KZ825826">
    <property type="protein sequence ID" value="PYH97268.1"/>
    <property type="molecule type" value="Genomic_DNA"/>
</dbReference>
<dbReference type="SFLD" id="SFLDG01163">
    <property type="entry name" value="II"/>
    <property type="match status" value="1"/>
</dbReference>
<keyword evidence="6" id="KW-1185">Reference proteome</keyword>
<dbReference type="InterPro" id="IPR020965">
    <property type="entry name" value="Prenyltransferase_CloQ"/>
</dbReference>
<keyword evidence="3" id="KW-0808">Transferase</keyword>
<dbReference type="AlphaFoldDB" id="A0A319E971"/>
<dbReference type="OrthoDB" id="3913316at2759"/>
<accession>A0A319E971</accession>
<comment type="similarity">
    <text evidence="1">Belongs to the aromatic prenyltransferase family.</text>
</comment>
<keyword evidence="2" id="KW-0637">Prenyltransferase</keyword>
<evidence type="ECO:0000256" key="3">
    <source>
        <dbReference type="ARBA" id="ARBA00022679"/>
    </source>
</evidence>
<evidence type="ECO:0000256" key="1">
    <source>
        <dbReference type="ARBA" id="ARBA00005368"/>
    </source>
</evidence>
<dbReference type="Proteomes" id="UP000247810">
    <property type="component" value="Unassembled WGS sequence"/>
</dbReference>
<evidence type="ECO:0000313" key="6">
    <source>
        <dbReference type="Proteomes" id="UP000247810"/>
    </source>
</evidence>
<proteinExistence type="inferred from homology"/>
<organism evidence="5 6">
    <name type="scientific">Aspergillus ellipticus CBS 707.79</name>
    <dbReference type="NCBI Taxonomy" id="1448320"/>
    <lineage>
        <taxon>Eukaryota</taxon>
        <taxon>Fungi</taxon>
        <taxon>Dikarya</taxon>
        <taxon>Ascomycota</taxon>
        <taxon>Pezizomycotina</taxon>
        <taxon>Eurotiomycetes</taxon>
        <taxon>Eurotiomycetidae</taxon>
        <taxon>Eurotiales</taxon>
        <taxon>Aspergillaceae</taxon>
        <taxon>Aspergillus</taxon>
        <taxon>Aspergillus subgen. Circumdati</taxon>
    </lineage>
</organism>
<evidence type="ECO:0000313" key="5">
    <source>
        <dbReference type="EMBL" id="PYH97268.1"/>
    </source>
</evidence>
<dbReference type="InterPro" id="IPR036239">
    <property type="entry name" value="PrenylTrfase-like_sf"/>
</dbReference>
<name>A0A319E971_9EURO</name>
<evidence type="ECO:0000256" key="4">
    <source>
        <dbReference type="ARBA" id="ARBA00033767"/>
    </source>
</evidence>
<dbReference type="VEuPathDB" id="FungiDB:BO71DRAFT_468204"/>
<dbReference type="Pfam" id="PF11468">
    <property type="entry name" value="PTase_Orf2"/>
    <property type="match status" value="1"/>
</dbReference>
<gene>
    <name evidence="5" type="ORF">BO71DRAFT_468204</name>
</gene>
<dbReference type="InterPro" id="IPR033964">
    <property type="entry name" value="ABBA"/>
</dbReference>
<evidence type="ECO:0000256" key="2">
    <source>
        <dbReference type="ARBA" id="ARBA00022602"/>
    </source>
</evidence>
<dbReference type="SFLD" id="SFLDS00036">
    <property type="entry name" value="Aromatic_Prenyltransferase"/>
    <property type="match status" value="1"/>
</dbReference>
<sequence length="290" mass="32516">MTVINPPSAFDQPQFLNDFKKTADAIGAPYSETAILDTLKTFETCFKEGAVIWRTTNRPRDPVNYRFYLRRRLDTVHIATQAGYLDPNDPMGQLWCDFHPETGLVKTWVNLKGRRPVDDILNAAVVPESVRAHAPTFHRLGLRLVRFLAVDYDGNSMNLYFTAPGPISETQAAQYTKLAQCDPPTAQEYQDMQTFLNPQGFAFAVTMEYTTGTIKRVAFYALNLPANQLPVVNDRVLDFFAAAPSYDKHRTKNVAWSFGVGNKKYMKAESSYVGELATVLKDVGSPLSSP</sequence>
<reference evidence="5 6" key="1">
    <citation type="submission" date="2018-02" db="EMBL/GenBank/DDBJ databases">
        <title>The genomes of Aspergillus section Nigri reveals drivers in fungal speciation.</title>
        <authorList>
            <consortium name="DOE Joint Genome Institute"/>
            <person name="Vesth T.C."/>
            <person name="Nybo J."/>
            <person name="Theobald S."/>
            <person name="Brandl J."/>
            <person name="Frisvad J.C."/>
            <person name="Nielsen K.F."/>
            <person name="Lyhne E.K."/>
            <person name="Kogle M.E."/>
            <person name="Kuo A."/>
            <person name="Riley R."/>
            <person name="Clum A."/>
            <person name="Nolan M."/>
            <person name="Lipzen A."/>
            <person name="Salamov A."/>
            <person name="Henrissat B."/>
            <person name="Wiebenga A."/>
            <person name="De vries R.P."/>
            <person name="Grigoriev I.V."/>
            <person name="Mortensen U.H."/>
            <person name="Andersen M.R."/>
            <person name="Baker S.E."/>
        </authorList>
    </citation>
    <scope>NUCLEOTIDE SEQUENCE [LARGE SCALE GENOMIC DNA]</scope>
    <source>
        <strain evidence="5 6">CBS 707.79</strain>
    </source>
</reference>
<dbReference type="SUPFAM" id="SSF143492">
    <property type="entry name" value="Prenyltransferase-like"/>
    <property type="match status" value="1"/>
</dbReference>
<protein>
    <recommendedName>
        <fullName evidence="4">Aromatic prenyltransferase</fullName>
    </recommendedName>
</protein>